<dbReference type="AlphaFoldDB" id="A0A1M7UNN5"/>
<name>A0A1M7UNN5_9ACTN</name>
<protein>
    <submittedName>
        <fullName evidence="2">Phosphopantetheine attachment site</fullName>
    </submittedName>
</protein>
<proteinExistence type="predicted"/>
<evidence type="ECO:0000313" key="3">
    <source>
        <dbReference type="Proteomes" id="UP000184428"/>
    </source>
</evidence>
<evidence type="ECO:0000313" key="2">
    <source>
        <dbReference type="EMBL" id="SHN84564.1"/>
    </source>
</evidence>
<dbReference type="Gene3D" id="1.10.1200.10">
    <property type="entry name" value="ACP-like"/>
    <property type="match status" value="1"/>
</dbReference>
<dbReference type="Proteomes" id="UP000184428">
    <property type="component" value="Unassembled WGS sequence"/>
</dbReference>
<reference evidence="2 3" key="1">
    <citation type="submission" date="2016-12" db="EMBL/GenBank/DDBJ databases">
        <authorList>
            <person name="Song W.-J."/>
            <person name="Kurnit D.M."/>
        </authorList>
    </citation>
    <scope>NUCLEOTIDE SEQUENCE [LARGE SCALE GENOMIC DNA]</scope>
    <source>
        <strain evidence="2 3">DSM 43162</strain>
    </source>
</reference>
<organism evidence="2 3">
    <name type="scientific">Geodermatophilus obscurus</name>
    <dbReference type="NCBI Taxonomy" id="1861"/>
    <lineage>
        <taxon>Bacteria</taxon>
        <taxon>Bacillati</taxon>
        <taxon>Actinomycetota</taxon>
        <taxon>Actinomycetes</taxon>
        <taxon>Geodermatophilales</taxon>
        <taxon>Geodermatophilaceae</taxon>
        <taxon>Geodermatophilus</taxon>
    </lineage>
</organism>
<sequence length="69" mass="7070">MDLVSAGAAARAPAVDPVLTGYAAVLAEVLQVGSVDPDAHVFDDLGADSMVMARFCARVRKQADLPAVS</sequence>
<evidence type="ECO:0000259" key="1">
    <source>
        <dbReference type="PROSITE" id="PS50075"/>
    </source>
</evidence>
<dbReference type="PROSITE" id="PS50075">
    <property type="entry name" value="CARRIER"/>
    <property type="match status" value="1"/>
</dbReference>
<feature type="domain" description="Carrier" evidence="1">
    <location>
        <begin position="13"/>
        <end position="69"/>
    </location>
</feature>
<dbReference type="InterPro" id="IPR036736">
    <property type="entry name" value="ACP-like_sf"/>
</dbReference>
<dbReference type="SUPFAM" id="SSF47336">
    <property type="entry name" value="ACP-like"/>
    <property type="match status" value="1"/>
</dbReference>
<gene>
    <name evidence="2" type="ORF">SAMN05660350_03619</name>
</gene>
<dbReference type="EMBL" id="FRDM01000023">
    <property type="protein sequence ID" value="SHN84564.1"/>
    <property type="molecule type" value="Genomic_DNA"/>
</dbReference>
<dbReference type="Pfam" id="PF00550">
    <property type="entry name" value="PP-binding"/>
    <property type="match status" value="1"/>
</dbReference>
<feature type="non-terminal residue" evidence="2">
    <location>
        <position position="69"/>
    </location>
</feature>
<accession>A0A1M7UNN5</accession>
<dbReference type="InterPro" id="IPR009081">
    <property type="entry name" value="PP-bd_ACP"/>
</dbReference>